<dbReference type="Gene3D" id="3.40.1170.60">
    <property type="match status" value="1"/>
</dbReference>
<gene>
    <name evidence="4" type="primary">dinB</name>
    <name evidence="7" type="ORF">SAMN05421867_11090</name>
</gene>
<evidence type="ECO:0000256" key="4">
    <source>
        <dbReference type="HAMAP-Rule" id="MF_01113"/>
    </source>
</evidence>
<dbReference type="GO" id="GO:0006261">
    <property type="term" value="P:DNA-templated DNA replication"/>
    <property type="evidence" value="ECO:0007669"/>
    <property type="project" value="UniProtKB-UniRule"/>
</dbReference>
<dbReference type="InterPro" id="IPR043128">
    <property type="entry name" value="Rev_trsase/Diguanyl_cyclase"/>
</dbReference>
<dbReference type="RefSeq" id="WP_090033441.1">
    <property type="nucleotide sequence ID" value="NZ_BONM01000011.1"/>
</dbReference>
<dbReference type="GO" id="GO:0003887">
    <property type="term" value="F:DNA-directed DNA polymerase activity"/>
    <property type="evidence" value="ECO:0007669"/>
    <property type="project" value="UniProtKB-UniRule"/>
</dbReference>
<evidence type="ECO:0000313" key="7">
    <source>
        <dbReference type="EMBL" id="SFB22714.1"/>
    </source>
</evidence>
<dbReference type="SUPFAM" id="SSF100879">
    <property type="entry name" value="Lesion bypass DNA polymerase (Y-family), little finger domain"/>
    <property type="match status" value="1"/>
</dbReference>
<keyword evidence="4" id="KW-0239">DNA-directed DNA polymerase</keyword>
<dbReference type="GO" id="GO:0005829">
    <property type="term" value="C:cytosol"/>
    <property type="evidence" value="ECO:0007669"/>
    <property type="project" value="TreeGrafter"/>
</dbReference>
<name>A0A1I0ZAP3_9CELL</name>
<evidence type="ECO:0000256" key="2">
    <source>
        <dbReference type="ARBA" id="ARBA00025589"/>
    </source>
</evidence>
<comment type="subunit">
    <text evidence="4">Monomer.</text>
</comment>
<proteinExistence type="inferred from homology"/>
<dbReference type="PANTHER" id="PTHR11076">
    <property type="entry name" value="DNA REPAIR POLYMERASE UMUC / TRANSFERASE FAMILY MEMBER"/>
    <property type="match status" value="1"/>
</dbReference>
<keyword evidence="4" id="KW-0479">Metal-binding</keyword>
<keyword evidence="4" id="KW-0234">DNA repair</keyword>
<keyword evidence="4" id="KW-0238">DNA-binding</keyword>
<comment type="catalytic activity">
    <reaction evidence="3 4">
        <text>DNA(n) + a 2'-deoxyribonucleoside 5'-triphosphate = DNA(n+1) + diphosphate</text>
        <dbReference type="Rhea" id="RHEA:22508"/>
        <dbReference type="Rhea" id="RHEA-COMP:17339"/>
        <dbReference type="Rhea" id="RHEA-COMP:17340"/>
        <dbReference type="ChEBI" id="CHEBI:33019"/>
        <dbReference type="ChEBI" id="CHEBI:61560"/>
        <dbReference type="ChEBI" id="CHEBI:173112"/>
        <dbReference type="EC" id="2.7.7.7"/>
    </reaction>
</comment>
<comment type="function">
    <text evidence="2 4">Poorly processive, error-prone DNA polymerase involved in untargeted mutagenesis. Copies undamaged DNA at stalled replication forks, which arise in vivo from mismatched or misaligned primer ends. These misaligned primers can be extended by PolIV. Exhibits no 3'-5' exonuclease (proofreading) activity. May be involved in translesional synthesis, in conjunction with the beta clamp from PolIII.</text>
</comment>
<evidence type="ECO:0000256" key="3">
    <source>
        <dbReference type="ARBA" id="ARBA00049244"/>
    </source>
</evidence>
<protein>
    <recommendedName>
        <fullName evidence="4">DNA polymerase IV</fullName>
        <shortName evidence="4">Pol IV</shortName>
        <ecNumber evidence="4">2.7.7.7</ecNumber>
    </recommendedName>
</protein>
<feature type="region of interest" description="Disordered" evidence="5">
    <location>
        <begin position="389"/>
        <end position="433"/>
    </location>
</feature>
<dbReference type="CDD" id="cd03586">
    <property type="entry name" value="PolY_Pol_IV_kappa"/>
    <property type="match status" value="1"/>
</dbReference>
<dbReference type="STRING" id="988821.SAMN05421867_11090"/>
<dbReference type="GO" id="GO:0003684">
    <property type="term" value="F:damaged DNA binding"/>
    <property type="evidence" value="ECO:0007669"/>
    <property type="project" value="InterPro"/>
</dbReference>
<feature type="site" description="Substrate discrimination" evidence="4">
    <location>
        <position position="16"/>
    </location>
</feature>
<dbReference type="SUPFAM" id="SSF56672">
    <property type="entry name" value="DNA/RNA polymerases"/>
    <property type="match status" value="1"/>
</dbReference>
<dbReference type="InterPro" id="IPR017961">
    <property type="entry name" value="DNA_pol_Y-fam_little_finger"/>
</dbReference>
<feature type="binding site" evidence="4">
    <location>
        <position position="105"/>
    </location>
    <ligand>
        <name>Mg(2+)</name>
        <dbReference type="ChEBI" id="CHEBI:18420"/>
    </ligand>
</feature>
<evidence type="ECO:0000256" key="5">
    <source>
        <dbReference type="SAM" id="MobiDB-lite"/>
    </source>
</evidence>
<comment type="cofactor">
    <cofactor evidence="4">
        <name>Mg(2+)</name>
        <dbReference type="ChEBI" id="CHEBI:18420"/>
    </cofactor>
    <text evidence="4">Binds 2 magnesium ions per subunit.</text>
</comment>
<organism evidence="7 8">
    <name type="scientific">Cellulomonas marina</name>
    <dbReference type="NCBI Taxonomy" id="988821"/>
    <lineage>
        <taxon>Bacteria</taxon>
        <taxon>Bacillati</taxon>
        <taxon>Actinomycetota</taxon>
        <taxon>Actinomycetes</taxon>
        <taxon>Micrococcales</taxon>
        <taxon>Cellulomonadaceae</taxon>
        <taxon>Cellulomonas</taxon>
    </lineage>
</organism>
<accession>A0A1I0ZAP3</accession>
<keyword evidence="4" id="KW-0227">DNA damage</keyword>
<dbReference type="OrthoDB" id="9808813at2"/>
<keyword evidence="8" id="KW-1185">Reference proteome</keyword>
<dbReference type="GO" id="GO:0006281">
    <property type="term" value="P:DNA repair"/>
    <property type="evidence" value="ECO:0007669"/>
    <property type="project" value="UniProtKB-UniRule"/>
</dbReference>
<evidence type="ECO:0000259" key="6">
    <source>
        <dbReference type="PROSITE" id="PS50173"/>
    </source>
</evidence>
<evidence type="ECO:0000256" key="1">
    <source>
        <dbReference type="ARBA" id="ARBA00010945"/>
    </source>
</evidence>
<dbReference type="PANTHER" id="PTHR11076:SF33">
    <property type="entry name" value="DNA POLYMERASE KAPPA"/>
    <property type="match status" value="1"/>
</dbReference>
<dbReference type="InterPro" id="IPR050116">
    <property type="entry name" value="DNA_polymerase-Y"/>
</dbReference>
<dbReference type="NCBIfam" id="NF003015">
    <property type="entry name" value="PRK03858.1"/>
    <property type="match status" value="1"/>
</dbReference>
<dbReference type="InterPro" id="IPR022880">
    <property type="entry name" value="DNApol_IV"/>
</dbReference>
<dbReference type="AlphaFoldDB" id="A0A1I0ZAP3"/>
<dbReference type="InterPro" id="IPR043502">
    <property type="entry name" value="DNA/RNA_pol_sf"/>
</dbReference>
<keyword evidence="4" id="KW-0460">Magnesium</keyword>
<dbReference type="InterPro" id="IPR024728">
    <property type="entry name" value="PolY_HhH_motif"/>
</dbReference>
<feature type="domain" description="UmuC" evidence="6">
    <location>
        <begin position="7"/>
        <end position="187"/>
    </location>
</feature>
<sequence>MRRRAAILHADLDAFYASVEQRDDRHLRGLPVAVGGAAGGGVVLAASYEAKRRGVRTAMGGRQALAMCPDLVFVRPRFDAYVEASRAVFAVFRDTTPQVQAVSIDEAFLDVAGLHRIDVPPVDIAARVRRRVAQEVGLPITVGVARTPFLAKVASRVAKPDGLLLVDPDGEDAFLHPLPVEVLWGVGEVTAAKLHAHGLRTAGEVAALPVGVLVGLLGPAAGAHLHAVVHGRTPVRVVTDRARGSIGAQRAIGRGPHEDAFVRAALQGLVDRVCRRLRAARSTARTVVLRLRFGDYTKATRSRSLPQATASTADVAAAALRLLDEAGPLVRERGITLVGVALTGLGSDAYLQPALALDGPDRTGVDAALDAVAERFGSGTVLRGSLLRRGEGFEAPLPDEGPPRASPPRASPPRVAPPDATPPRGTPRHRPEM</sequence>
<keyword evidence="4" id="KW-0808">Transferase</keyword>
<dbReference type="Pfam" id="PF00817">
    <property type="entry name" value="IMS"/>
    <property type="match status" value="1"/>
</dbReference>
<keyword evidence="4" id="KW-0548">Nucleotidyltransferase</keyword>
<feature type="active site" evidence="4">
    <location>
        <position position="106"/>
    </location>
</feature>
<dbReference type="Gene3D" id="3.30.70.270">
    <property type="match status" value="1"/>
</dbReference>
<dbReference type="Pfam" id="PF11798">
    <property type="entry name" value="IMS_HHH"/>
    <property type="match status" value="1"/>
</dbReference>
<dbReference type="GO" id="GO:0009432">
    <property type="term" value="P:SOS response"/>
    <property type="evidence" value="ECO:0007669"/>
    <property type="project" value="TreeGrafter"/>
</dbReference>
<dbReference type="PROSITE" id="PS50173">
    <property type="entry name" value="UMUC"/>
    <property type="match status" value="1"/>
</dbReference>
<dbReference type="InterPro" id="IPR036775">
    <property type="entry name" value="DNA_pol_Y-fam_lit_finger_sf"/>
</dbReference>
<dbReference type="Gene3D" id="1.10.150.20">
    <property type="entry name" value="5' to 3' exonuclease, C-terminal subdomain"/>
    <property type="match status" value="1"/>
</dbReference>
<dbReference type="InterPro" id="IPR001126">
    <property type="entry name" value="UmuC"/>
</dbReference>
<comment type="subcellular location">
    <subcellularLocation>
        <location evidence="4">Cytoplasm</location>
    </subcellularLocation>
</comment>
<dbReference type="EMBL" id="FOKA01000010">
    <property type="protein sequence ID" value="SFB22714.1"/>
    <property type="molecule type" value="Genomic_DNA"/>
</dbReference>
<dbReference type="NCBIfam" id="NF002677">
    <property type="entry name" value="PRK02406.1"/>
    <property type="match status" value="1"/>
</dbReference>
<feature type="compositionally biased region" description="Pro residues" evidence="5">
    <location>
        <begin position="404"/>
        <end position="425"/>
    </location>
</feature>
<dbReference type="Gene3D" id="3.30.1490.100">
    <property type="entry name" value="DNA polymerase, Y-family, little finger domain"/>
    <property type="match status" value="1"/>
</dbReference>
<dbReference type="Proteomes" id="UP000199012">
    <property type="component" value="Unassembled WGS sequence"/>
</dbReference>
<dbReference type="GO" id="GO:0042276">
    <property type="term" value="P:error-prone translesion synthesis"/>
    <property type="evidence" value="ECO:0007669"/>
    <property type="project" value="TreeGrafter"/>
</dbReference>
<keyword evidence="4" id="KW-0235">DNA replication</keyword>
<dbReference type="Pfam" id="PF11799">
    <property type="entry name" value="IMS_C"/>
    <property type="match status" value="1"/>
</dbReference>
<dbReference type="GO" id="GO:0000287">
    <property type="term" value="F:magnesium ion binding"/>
    <property type="evidence" value="ECO:0007669"/>
    <property type="project" value="UniProtKB-UniRule"/>
</dbReference>
<dbReference type="EC" id="2.7.7.7" evidence="4"/>
<keyword evidence="4" id="KW-0515">Mutator protein</keyword>
<reference evidence="7 8" key="1">
    <citation type="submission" date="2016-10" db="EMBL/GenBank/DDBJ databases">
        <authorList>
            <person name="de Groot N.N."/>
        </authorList>
    </citation>
    <scope>NUCLEOTIDE SEQUENCE [LARGE SCALE GENOMIC DNA]</scope>
    <source>
        <strain evidence="7 8">CGMCC 4.6945</strain>
    </source>
</reference>
<comment type="similarity">
    <text evidence="1 4">Belongs to the DNA polymerase type-Y family.</text>
</comment>
<evidence type="ECO:0000313" key="8">
    <source>
        <dbReference type="Proteomes" id="UP000199012"/>
    </source>
</evidence>
<dbReference type="HAMAP" id="MF_01113">
    <property type="entry name" value="DNApol_IV"/>
    <property type="match status" value="1"/>
</dbReference>
<feature type="binding site" evidence="4">
    <location>
        <position position="11"/>
    </location>
    <ligand>
        <name>Mg(2+)</name>
        <dbReference type="ChEBI" id="CHEBI:18420"/>
    </ligand>
</feature>
<keyword evidence="4" id="KW-0963">Cytoplasm</keyword>